<accession>A0A238VCI2</accession>
<evidence type="ECO:0000259" key="6">
    <source>
        <dbReference type="PROSITE" id="PS50111"/>
    </source>
</evidence>
<dbReference type="InterPro" id="IPR003660">
    <property type="entry name" value="HAMP_dom"/>
</dbReference>
<comment type="similarity">
    <text evidence="2">Belongs to the methyl-accepting chemotaxis (MCP) protein family.</text>
</comment>
<name>A0A238VCI2_HALVU</name>
<keyword evidence="5" id="KW-0812">Transmembrane</keyword>
<proteinExistence type="inferred from homology"/>
<dbReference type="PANTHER" id="PTHR32089:SF112">
    <property type="entry name" value="LYSOZYME-LIKE PROTEIN-RELATED"/>
    <property type="match status" value="1"/>
</dbReference>
<evidence type="ECO:0000259" key="7">
    <source>
        <dbReference type="PROSITE" id="PS50885"/>
    </source>
</evidence>
<keyword evidence="9" id="KW-1185">Reference proteome</keyword>
<evidence type="ECO:0000256" key="2">
    <source>
        <dbReference type="ARBA" id="ARBA00029447"/>
    </source>
</evidence>
<feature type="domain" description="Methyl-accepting transducer" evidence="6">
    <location>
        <begin position="457"/>
        <end position="554"/>
    </location>
</feature>
<dbReference type="Proteomes" id="UP000198397">
    <property type="component" value="Unassembled WGS sequence"/>
</dbReference>
<keyword evidence="1 3" id="KW-0807">Transducer</keyword>
<dbReference type="PANTHER" id="PTHR32089">
    <property type="entry name" value="METHYL-ACCEPTING CHEMOTAXIS PROTEIN MCPB"/>
    <property type="match status" value="1"/>
</dbReference>
<dbReference type="RefSeq" id="WP_179213567.1">
    <property type="nucleotide sequence ID" value="NZ_FZNQ01000002.1"/>
</dbReference>
<dbReference type="Pfam" id="PF00672">
    <property type="entry name" value="HAMP"/>
    <property type="match status" value="1"/>
</dbReference>
<organism evidence="8 9">
    <name type="scientific">Halorubrum vacuolatum</name>
    <name type="common">Natronobacterium vacuolatum</name>
    <dbReference type="NCBI Taxonomy" id="63740"/>
    <lineage>
        <taxon>Archaea</taxon>
        <taxon>Methanobacteriati</taxon>
        <taxon>Methanobacteriota</taxon>
        <taxon>Stenosarchaea group</taxon>
        <taxon>Halobacteria</taxon>
        <taxon>Halobacteriales</taxon>
        <taxon>Haloferacaceae</taxon>
        <taxon>Halorubrum</taxon>
    </lineage>
</organism>
<protein>
    <submittedName>
        <fullName evidence="8">Methyl-accepting chemotaxis protein</fullName>
    </submittedName>
</protein>
<dbReference type="Gene3D" id="1.10.287.950">
    <property type="entry name" value="Methyl-accepting chemotaxis protein"/>
    <property type="match status" value="1"/>
</dbReference>
<feature type="transmembrane region" description="Helical" evidence="5">
    <location>
        <begin position="21"/>
        <end position="46"/>
    </location>
</feature>
<dbReference type="Gene3D" id="6.10.250.1910">
    <property type="match status" value="1"/>
</dbReference>
<feature type="domain" description="HAMP" evidence="7">
    <location>
        <begin position="311"/>
        <end position="363"/>
    </location>
</feature>
<dbReference type="PROSITE" id="PS50885">
    <property type="entry name" value="HAMP"/>
    <property type="match status" value="2"/>
</dbReference>
<dbReference type="GO" id="GO:0007165">
    <property type="term" value="P:signal transduction"/>
    <property type="evidence" value="ECO:0007669"/>
    <property type="project" value="UniProtKB-KW"/>
</dbReference>
<sequence length="554" mass="58617">MADRALRRRLGRLVPDVIARSYLVKFLAVLVLILVLIGGVGAVTYADTTAELESDAEAEYVALAQLISAETTAWEAERADIAQEAASDMVDIDDPADAMRELRWVQQEAPPDILGIYLVERESDTVLASSTDDPPEVFDPPRFDHRTVADGSVAVTEQYQPGHLTGGSVRSENRLAFVAGVDEDHVVVVETNIDRAIGDLNANDAAVALVDEDGSILGADGSLRGSYDADSWEVMEGATEPAFLGTIQSSVTGGDEQVTAYAPVDGTDWTAVVHVSPDVAFAIADSVAQSILLILGVAVVGLGLLGVTLGRGTVAELNRLGARAGDLEAGELDVDLSTSRRDELGRLYGSFDSMRESLREQIETASTQRERAEQAKAESEAFAERLAQRAAEFGETMRACADGDLTARIDSRPDDPEALRAVATAFNETMADLEGTVAEVDAFAEEVADASEALAAGADEVVEAGRETSDAVDEISAGAERQSTDLGLVADEMEDMSATIEEVAASAEEVARTSKLADERTVEGRDAAATAVDELHTIDRRSQSAAETIAALEA</sequence>
<dbReference type="PROSITE" id="PS50111">
    <property type="entry name" value="CHEMOTAXIS_TRANSDUC_2"/>
    <property type="match status" value="1"/>
</dbReference>
<dbReference type="SUPFAM" id="SSF58104">
    <property type="entry name" value="Methyl-accepting chemotaxis protein (MCP) signaling domain"/>
    <property type="match status" value="1"/>
</dbReference>
<evidence type="ECO:0000313" key="9">
    <source>
        <dbReference type="Proteomes" id="UP000198397"/>
    </source>
</evidence>
<dbReference type="AlphaFoldDB" id="A0A238VCI2"/>
<keyword evidence="5" id="KW-0472">Membrane</keyword>
<dbReference type="SMART" id="SM00304">
    <property type="entry name" value="HAMP"/>
    <property type="match status" value="3"/>
</dbReference>
<evidence type="ECO:0000256" key="1">
    <source>
        <dbReference type="ARBA" id="ARBA00023224"/>
    </source>
</evidence>
<evidence type="ECO:0000256" key="3">
    <source>
        <dbReference type="PROSITE-ProRule" id="PRU00284"/>
    </source>
</evidence>
<keyword evidence="5" id="KW-1133">Transmembrane helix</keyword>
<reference evidence="8 9" key="1">
    <citation type="submission" date="2017-06" db="EMBL/GenBank/DDBJ databases">
        <authorList>
            <person name="Kim H.J."/>
            <person name="Triplett B.A."/>
        </authorList>
    </citation>
    <scope>NUCLEOTIDE SEQUENCE [LARGE SCALE GENOMIC DNA]</scope>
    <source>
        <strain evidence="8 9">DSM 8800</strain>
    </source>
</reference>
<evidence type="ECO:0000256" key="4">
    <source>
        <dbReference type="SAM" id="Coils"/>
    </source>
</evidence>
<keyword evidence="4" id="KW-0175">Coiled coil</keyword>
<feature type="domain" description="HAMP" evidence="7">
    <location>
        <begin position="384"/>
        <end position="438"/>
    </location>
</feature>
<dbReference type="EMBL" id="FZNQ01000002">
    <property type="protein sequence ID" value="SNR31878.1"/>
    <property type="molecule type" value="Genomic_DNA"/>
</dbReference>
<dbReference type="GO" id="GO:0016020">
    <property type="term" value="C:membrane"/>
    <property type="evidence" value="ECO:0007669"/>
    <property type="project" value="InterPro"/>
</dbReference>
<gene>
    <name evidence="8" type="ORF">SAMN06264855_102237</name>
</gene>
<feature type="coiled-coil region" evidence="4">
    <location>
        <begin position="355"/>
        <end position="389"/>
    </location>
</feature>
<evidence type="ECO:0000256" key="5">
    <source>
        <dbReference type="SAM" id="Phobius"/>
    </source>
</evidence>
<evidence type="ECO:0000313" key="8">
    <source>
        <dbReference type="EMBL" id="SNR31878.1"/>
    </source>
</evidence>
<dbReference type="OrthoDB" id="8523at2157"/>
<dbReference type="CDD" id="cd18774">
    <property type="entry name" value="PDC2_HK_sensor"/>
    <property type="match status" value="1"/>
</dbReference>
<dbReference type="CDD" id="cd06225">
    <property type="entry name" value="HAMP"/>
    <property type="match status" value="1"/>
</dbReference>
<dbReference type="InterPro" id="IPR004089">
    <property type="entry name" value="MCPsignal_dom"/>
</dbReference>